<comment type="similarity">
    <text evidence="7">Belongs to the CobU/CobP family.</text>
</comment>
<dbReference type="GO" id="GO:0005524">
    <property type="term" value="F:ATP binding"/>
    <property type="evidence" value="ECO:0007669"/>
    <property type="project" value="UniProtKB-KW"/>
</dbReference>
<dbReference type="OrthoDB" id="9799422at2"/>
<evidence type="ECO:0000313" key="20">
    <source>
        <dbReference type="EMBL" id="ERT56621.1"/>
    </source>
</evidence>
<evidence type="ECO:0000256" key="4">
    <source>
        <dbReference type="ARBA" id="ARBA00003889"/>
    </source>
</evidence>
<dbReference type="GO" id="GO:0009236">
    <property type="term" value="P:cobalamin biosynthetic process"/>
    <property type="evidence" value="ECO:0007669"/>
    <property type="project" value="UniProtKB-UniPathway"/>
</dbReference>
<keyword evidence="20" id="KW-0548">Nucleotidyltransferase</keyword>
<dbReference type="PIRSF" id="PIRSF006135">
    <property type="entry name" value="CobU"/>
    <property type="match status" value="1"/>
</dbReference>
<dbReference type="CDD" id="cd00544">
    <property type="entry name" value="CobU"/>
    <property type="match status" value="1"/>
</dbReference>
<keyword evidence="14" id="KW-0067">ATP-binding</keyword>
<evidence type="ECO:0000256" key="3">
    <source>
        <dbReference type="ARBA" id="ARBA00001522"/>
    </source>
</evidence>
<evidence type="ECO:0000256" key="2">
    <source>
        <dbReference type="ARBA" id="ARBA00000711"/>
    </source>
</evidence>
<evidence type="ECO:0000256" key="15">
    <source>
        <dbReference type="ARBA" id="ARBA00023134"/>
    </source>
</evidence>
<comment type="pathway">
    <text evidence="5">Cofactor biosynthesis; adenosylcobalamin biosynthesis; adenosylcobalamin from cob(II)yrinate a,c-diamide: step 6/7.</text>
</comment>
<keyword evidence="10" id="KW-0169">Cobalamin biosynthesis</keyword>
<dbReference type="AlphaFoldDB" id="U7UBB0"/>
<dbReference type="UniPathway" id="UPA00148">
    <property type="reaction ID" value="UER00236"/>
</dbReference>
<feature type="binding site" evidence="19">
    <location>
        <position position="85"/>
    </location>
    <ligand>
        <name>GTP</name>
        <dbReference type="ChEBI" id="CHEBI:37565"/>
    </ligand>
</feature>
<dbReference type="InterPro" id="IPR027417">
    <property type="entry name" value="P-loop_NTPase"/>
</dbReference>
<keyword evidence="12 19" id="KW-0547">Nucleotide-binding</keyword>
<evidence type="ECO:0000256" key="13">
    <source>
        <dbReference type="ARBA" id="ARBA00022777"/>
    </source>
</evidence>
<feature type="binding site" evidence="19">
    <location>
        <begin position="10"/>
        <end position="17"/>
    </location>
    <ligand>
        <name>GTP</name>
        <dbReference type="ChEBI" id="CHEBI:37565"/>
    </ligand>
</feature>
<evidence type="ECO:0000256" key="6">
    <source>
        <dbReference type="ARBA" id="ARBA00005159"/>
    </source>
</evidence>
<evidence type="ECO:0000256" key="19">
    <source>
        <dbReference type="PIRSR" id="PIRSR006135-2"/>
    </source>
</evidence>
<dbReference type="GO" id="GO:0043752">
    <property type="term" value="F:adenosylcobinamide kinase activity"/>
    <property type="evidence" value="ECO:0007669"/>
    <property type="project" value="UniProtKB-EC"/>
</dbReference>
<dbReference type="GO" id="GO:0008820">
    <property type="term" value="F:cobinamide phosphate guanylyltransferase activity"/>
    <property type="evidence" value="ECO:0007669"/>
    <property type="project" value="UniProtKB-EC"/>
</dbReference>
<name>U7UBB0_9FIRM</name>
<dbReference type="EC" id="2.7.1.156" evidence="8"/>
<evidence type="ECO:0000256" key="16">
    <source>
        <dbReference type="ARBA" id="ARBA00029570"/>
    </source>
</evidence>
<dbReference type="Gene3D" id="3.40.50.300">
    <property type="entry name" value="P-loop containing nucleotide triphosphate hydrolases"/>
    <property type="match status" value="1"/>
</dbReference>
<dbReference type="PATRIC" id="fig|1111454.3.peg.2105"/>
<evidence type="ECO:0000256" key="17">
    <source>
        <dbReference type="ARBA" id="ARBA00030571"/>
    </source>
</evidence>
<evidence type="ECO:0000256" key="11">
    <source>
        <dbReference type="ARBA" id="ARBA00022679"/>
    </source>
</evidence>
<keyword evidence="13 20" id="KW-0418">Kinase</keyword>
<evidence type="ECO:0000256" key="5">
    <source>
        <dbReference type="ARBA" id="ARBA00004692"/>
    </source>
</evidence>
<dbReference type="STRING" id="1111454.HMPREF1250_0481"/>
<evidence type="ECO:0000256" key="9">
    <source>
        <dbReference type="ARBA" id="ARBA00012523"/>
    </source>
</evidence>
<comment type="pathway">
    <text evidence="6">Cofactor biosynthesis; adenosylcobalamin biosynthesis; adenosylcobalamin from cob(II)yrinate a,c-diamide: step 5/7.</text>
</comment>
<accession>U7UBB0</accession>
<organism evidence="20 21">
    <name type="scientific">Megasphaera vaginalis</name>
    <name type="common">ex Srinivasan et al. 2021</name>
    <dbReference type="NCBI Taxonomy" id="1111454"/>
    <lineage>
        <taxon>Bacteria</taxon>
        <taxon>Bacillati</taxon>
        <taxon>Bacillota</taxon>
        <taxon>Negativicutes</taxon>
        <taxon>Veillonellales</taxon>
        <taxon>Veillonellaceae</taxon>
        <taxon>Megasphaera</taxon>
    </lineage>
</organism>
<dbReference type="InterPro" id="IPR003203">
    <property type="entry name" value="CobU/CobP"/>
</dbReference>
<comment type="catalytic activity">
    <reaction evidence="1">
        <text>adenosylcob(III)inamide + ATP = adenosylcob(III)inamide phosphate + ADP + H(+)</text>
        <dbReference type="Rhea" id="RHEA:15769"/>
        <dbReference type="ChEBI" id="CHEBI:2480"/>
        <dbReference type="ChEBI" id="CHEBI:15378"/>
        <dbReference type="ChEBI" id="CHEBI:30616"/>
        <dbReference type="ChEBI" id="CHEBI:58502"/>
        <dbReference type="ChEBI" id="CHEBI:456216"/>
        <dbReference type="EC" id="2.7.1.156"/>
    </reaction>
</comment>
<dbReference type="NCBIfam" id="NF004469">
    <property type="entry name" value="PRK05800.1"/>
    <property type="match status" value="1"/>
</dbReference>
<dbReference type="EC" id="2.7.7.62" evidence="9"/>
<feature type="binding site" evidence="19">
    <location>
        <position position="63"/>
    </location>
    <ligand>
        <name>GTP</name>
        <dbReference type="ChEBI" id="CHEBI:37565"/>
    </ligand>
</feature>
<feature type="active site" description="GMP-histidine intermediate" evidence="18">
    <location>
        <position position="51"/>
    </location>
</feature>
<evidence type="ECO:0000313" key="21">
    <source>
        <dbReference type="Proteomes" id="UP000017090"/>
    </source>
</evidence>
<dbReference type="EMBL" id="AWXA01000059">
    <property type="protein sequence ID" value="ERT56621.1"/>
    <property type="molecule type" value="Genomic_DNA"/>
</dbReference>
<evidence type="ECO:0000256" key="18">
    <source>
        <dbReference type="PIRSR" id="PIRSR006135-1"/>
    </source>
</evidence>
<evidence type="ECO:0000256" key="10">
    <source>
        <dbReference type="ARBA" id="ARBA00022573"/>
    </source>
</evidence>
<evidence type="ECO:0000256" key="14">
    <source>
        <dbReference type="ARBA" id="ARBA00022840"/>
    </source>
</evidence>
<keyword evidence="15 19" id="KW-0342">GTP-binding</keyword>
<evidence type="ECO:0000256" key="12">
    <source>
        <dbReference type="ARBA" id="ARBA00022741"/>
    </source>
</evidence>
<dbReference type="SUPFAM" id="SSF52540">
    <property type="entry name" value="P-loop containing nucleoside triphosphate hydrolases"/>
    <property type="match status" value="1"/>
</dbReference>
<dbReference type="eggNOG" id="COG2087">
    <property type="taxonomic scope" value="Bacteria"/>
</dbReference>
<protein>
    <recommendedName>
        <fullName evidence="16">Adenosylcobinamide kinase</fullName>
        <ecNumber evidence="8">2.7.1.156</ecNumber>
        <ecNumber evidence="9">2.7.7.62</ecNumber>
    </recommendedName>
    <alternativeName>
        <fullName evidence="17">Adenosylcobinamide-phosphate guanylyltransferase</fullName>
    </alternativeName>
</protein>
<comment type="catalytic activity">
    <reaction evidence="2">
        <text>adenosylcob(III)inamide phosphate + GTP + H(+) = adenosylcob(III)inamide-GDP + diphosphate</text>
        <dbReference type="Rhea" id="RHEA:22712"/>
        <dbReference type="ChEBI" id="CHEBI:15378"/>
        <dbReference type="ChEBI" id="CHEBI:33019"/>
        <dbReference type="ChEBI" id="CHEBI:37565"/>
        <dbReference type="ChEBI" id="CHEBI:58502"/>
        <dbReference type="ChEBI" id="CHEBI:60487"/>
        <dbReference type="EC" id="2.7.7.62"/>
    </reaction>
</comment>
<comment type="catalytic activity">
    <reaction evidence="3">
        <text>adenosylcob(III)inamide + GTP = adenosylcob(III)inamide phosphate + GDP + H(+)</text>
        <dbReference type="Rhea" id="RHEA:15765"/>
        <dbReference type="ChEBI" id="CHEBI:2480"/>
        <dbReference type="ChEBI" id="CHEBI:15378"/>
        <dbReference type="ChEBI" id="CHEBI:37565"/>
        <dbReference type="ChEBI" id="CHEBI:58189"/>
        <dbReference type="ChEBI" id="CHEBI:58502"/>
        <dbReference type="EC" id="2.7.1.156"/>
    </reaction>
</comment>
<dbReference type="GO" id="GO:0005525">
    <property type="term" value="F:GTP binding"/>
    <property type="evidence" value="ECO:0007669"/>
    <property type="project" value="UniProtKB-KW"/>
</dbReference>
<dbReference type="Pfam" id="PF02283">
    <property type="entry name" value="CobU"/>
    <property type="match status" value="1"/>
</dbReference>
<dbReference type="PANTHER" id="PTHR34848">
    <property type="match status" value="1"/>
</dbReference>
<evidence type="ECO:0000256" key="1">
    <source>
        <dbReference type="ARBA" id="ARBA00000312"/>
    </source>
</evidence>
<evidence type="ECO:0000256" key="7">
    <source>
        <dbReference type="ARBA" id="ARBA00007490"/>
    </source>
</evidence>
<dbReference type="PANTHER" id="PTHR34848:SF1">
    <property type="entry name" value="BIFUNCTIONAL ADENOSYLCOBALAMIN BIOSYNTHESIS PROTEIN COBU"/>
    <property type="match status" value="1"/>
</dbReference>
<keyword evidence="21" id="KW-1185">Reference proteome</keyword>
<comment type="caution">
    <text evidence="20">The sequence shown here is derived from an EMBL/GenBank/DDBJ whole genome shotgun (WGS) entry which is preliminary data.</text>
</comment>
<gene>
    <name evidence="20" type="primary">cobU</name>
    <name evidence="20" type="ORF">HMPREF1250_0481</name>
</gene>
<dbReference type="RefSeq" id="WP_023054548.1">
    <property type="nucleotide sequence ID" value="NZ_AWXA01000059.1"/>
</dbReference>
<evidence type="ECO:0000256" key="8">
    <source>
        <dbReference type="ARBA" id="ARBA00012016"/>
    </source>
</evidence>
<proteinExistence type="inferred from homology"/>
<dbReference type="Proteomes" id="UP000017090">
    <property type="component" value="Unassembled WGS sequence"/>
</dbReference>
<comment type="function">
    <text evidence="4">Catalyzes ATP-dependent phosphorylation of adenosylcobinamide and addition of GMP to adenosylcobinamide phosphate.</text>
</comment>
<keyword evidence="11 20" id="KW-0808">Transferase</keyword>
<reference evidence="20 21" key="1">
    <citation type="submission" date="2013-09" db="EMBL/GenBank/DDBJ databases">
        <authorList>
            <person name="Durkin A.S."/>
            <person name="Haft D.R."/>
            <person name="McCorrison J."/>
            <person name="Torralba M."/>
            <person name="Gillis M."/>
            <person name="Haft D.H."/>
            <person name="Methe B."/>
            <person name="Sutton G."/>
            <person name="Nelson K.E."/>
        </authorList>
    </citation>
    <scope>NUCLEOTIDE SEQUENCE [LARGE SCALE GENOMIC DNA]</scope>
    <source>
        <strain evidence="20 21">BV3C16-1</strain>
    </source>
</reference>
<sequence length="190" mass="20947">MEKRLILVTGGARSGKSDFAERLLALCDGTKGYIATAVNDDAEMGRRIKRHQERRPQSWRTFEVPQRLAERLPQILTAVDAALIDCLTVYLSNWLFFHRSLPEDMAAERALAEVDSLLAAAAASGKTVIFVTNEVGGGIVPMEKLSRFYRDLSGLMNQRVAAAADAVYLSVAGITLEIKSRQVLLPEAER</sequence>